<dbReference type="SUPFAM" id="SSF50129">
    <property type="entry name" value="GroES-like"/>
    <property type="match status" value="1"/>
</dbReference>
<dbReference type="Proteomes" id="UP000199041">
    <property type="component" value="Unassembled WGS sequence"/>
</dbReference>
<dbReference type="InterPro" id="IPR013149">
    <property type="entry name" value="ADH-like_C"/>
</dbReference>
<evidence type="ECO:0000313" key="4">
    <source>
        <dbReference type="EMBL" id="SDZ96270.1"/>
    </source>
</evidence>
<dbReference type="Pfam" id="PF00107">
    <property type="entry name" value="ADH_zinc_N"/>
    <property type="match status" value="1"/>
</dbReference>
<name>A0A1H3XAL2_9BACT</name>
<keyword evidence="2" id="KW-0560">Oxidoreductase</keyword>
<keyword evidence="1" id="KW-0521">NADP</keyword>
<dbReference type="GO" id="GO:0016651">
    <property type="term" value="F:oxidoreductase activity, acting on NAD(P)H"/>
    <property type="evidence" value="ECO:0007669"/>
    <property type="project" value="TreeGrafter"/>
</dbReference>
<dbReference type="InterPro" id="IPR011032">
    <property type="entry name" value="GroES-like_sf"/>
</dbReference>
<dbReference type="Gene3D" id="3.40.50.720">
    <property type="entry name" value="NAD(P)-binding Rossmann-like Domain"/>
    <property type="match status" value="1"/>
</dbReference>
<protein>
    <submittedName>
        <fullName evidence="4">NADPH:quinone reductase</fullName>
    </submittedName>
</protein>
<dbReference type="GO" id="GO:0070402">
    <property type="term" value="F:NADPH binding"/>
    <property type="evidence" value="ECO:0007669"/>
    <property type="project" value="TreeGrafter"/>
</dbReference>
<reference evidence="4 5" key="1">
    <citation type="submission" date="2016-10" db="EMBL/GenBank/DDBJ databases">
        <authorList>
            <person name="de Groot N.N."/>
        </authorList>
    </citation>
    <scope>NUCLEOTIDE SEQUENCE [LARGE SCALE GENOMIC DNA]</scope>
    <source>
        <strain evidence="4 5">Vu-144</strain>
    </source>
</reference>
<dbReference type="RefSeq" id="WP_091394924.1">
    <property type="nucleotide sequence ID" value="NZ_FNQY01000005.1"/>
</dbReference>
<dbReference type="PANTHER" id="PTHR48106">
    <property type="entry name" value="QUINONE OXIDOREDUCTASE PIG3-RELATED"/>
    <property type="match status" value="1"/>
</dbReference>
<gene>
    <name evidence="4" type="ORF">SAMN05192529_10551</name>
</gene>
<proteinExistence type="predicted"/>
<organism evidence="4 5">
    <name type="scientific">Arachidicoccus rhizosphaerae</name>
    <dbReference type="NCBI Taxonomy" id="551991"/>
    <lineage>
        <taxon>Bacteria</taxon>
        <taxon>Pseudomonadati</taxon>
        <taxon>Bacteroidota</taxon>
        <taxon>Chitinophagia</taxon>
        <taxon>Chitinophagales</taxon>
        <taxon>Chitinophagaceae</taxon>
        <taxon>Arachidicoccus</taxon>
    </lineage>
</organism>
<evidence type="ECO:0000313" key="5">
    <source>
        <dbReference type="Proteomes" id="UP000199041"/>
    </source>
</evidence>
<accession>A0A1H3XAL2</accession>
<evidence type="ECO:0000256" key="2">
    <source>
        <dbReference type="ARBA" id="ARBA00023002"/>
    </source>
</evidence>
<dbReference type="InterPro" id="IPR036291">
    <property type="entry name" value="NAD(P)-bd_dom_sf"/>
</dbReference>
<dbReference type="SUPFAM" id="SSF51735">
    <property type="entry name" value="NAD(P)-binding Rossmann-fold domains"/>
    <property type="match status" value="1"/>
</dbReference>
<dbReference type="PANTHER" id="PTHR48106:SF18">
    <property type="entry name" value="QUINONE OXIDOREDUCTASE PIG3"/>
    <property type="match status" value="1"/>
</dbReference>
<feature type="domain" description="Enoyl reductase (ER)" evidence="3">
    <location>
        <begin position="10"/>
        <end position="307"/>
    </location>
</feature>
<dbReference type="InterPro" id="IPR020843">
    <property type="entry name" value="ER"/>
</dbReference>
<sequence length="325" mass="34531">MKAIVMYPGGAAPEIGEREVPIENSDQQLFIKMRAAAIKNLDKMRASGKHYSSELRPEGQVVGTDGVGITKDGKRYYGFSQTGILAEYSLIDKAFAVPIPDGLDDSRAAAIPNAVMGSAMALLFRAKLRPGETVLINGATGVTGRMAIQVAKHYGAAKVIVTGRNKAAFAELEALGADQWLTLSEDQALLTSELAGLHQQYAIDIVLDYLWGASAEAILNGIKGKGGFAHGVRFVSIGGMTGDLISLSSSILRSTPIVLMGSGLGSWTKEEVGKHIKEILPEFFDLAAAGQLQIETKDYGVSQLAELWEAKLPSGVRAVIDLDGL</sequence>
<evidence type="ECO:0000259" key="3">
    <source>
        <dbReference type="SMART" id="SM00829"/>
    </source>
</evidence>
<dbReference type="EMBL" id="FNQY01000005">
    <property type="protein sequence ID" value="SDZ96270.1"/>
    <property type="molecule type" value="Genomic_DNA"/>
</dbReference>
<dbReference type="Gene3D" id="3.90.180.10">
    <property type="entry name" value="Medium-chain alcohol dehydrogenases, catalytic domain"/>
    <property type="match status" value="1"/>
</dbReference>
<keyword evidence="5" id="KW-1185">Reference proteome</keyword>
<dbReference type="SMART" id="SM00829">
    <property type="entry name" value="PKS_ER"/>
    <property type="match status" value="1"/>
</dbReference>
<dbReference type="STRING" id="551991.SAMN05192529_10551"/>
<dbReference type="AlphaFoldDB" id="A0A1H3XAL2"/>
<dbReference type="OrthoDB" id="9787435at2"/>
<evidence type="ECO:0000256" key="1">
    <source>
        <dbReference type="ARBA" id="ARBA00022857"/>
    </source>
</evidence>